<accession>A0AAF5RX36</accession>
<evidence type="ECO:0000313" key="3">
    <source>
        <dbReference type="WBParaSite" id="mrna-Wban_08832"/>
    </source>
</evidence>
<dbReference type="AlphaFoldDB" id="A0AAF5RX36"/>
<keyword evidence="1" id="KW-0812">Transmembrane</keyword>
<evidence type="ECO:0000256" key="1">
    <source>
        <dbReference type="SAM" id="Phobius"/>
    </source>
</evidence>
<dbReference type="WBParaSite" id="mrna-Wban_08832">
    <property type="protein sequence ID" value="mrna-Wban_08832"/>
    <property type="gene ID" value="Wban_08832"/>
</dbReference>
<feature type="transmembrane region" description="Helical" evidence="1">
    <location>
        <begin position="32"/>
        <end position="54"/>
    </location>
</feature>
<reference evidence="2" key="1">
    <citation type="submission" date="2015-03" db="EMBL/GenBank/DDBJ databases">
        <title>Wuchereria bancrofti Genome Sequencing Papua New Guinea Strain.</title>
        <authorList>
            <person name="Small S.T."/>
            <person name="Serre D."/>
            <person name="Zimmerman P.A."/>
        </authorList>
    </citation>
    <scope>NUCLEOTIDE SEQUENCE [LARGE SCALE GENOMIC DNA]</scope>
    <source>
        <strain evidence="2">pt0022</strain>
    </source>
</reference>
<feature type="transmembrane region" description="Helical" evidence="1">
    <location>
        <begin position="6"/>
        <end position="25"/>
    </location>
</feature>
<evidence type="ECO:0000313" key="2">
    <source>
        <dbReference type="Proteomes" id="UP000093561"/>
    </source>
</evidence>
<proteinExistence type="predicted"/>
<protein>
    <submittedName>
        <fullName evidence="3">Uncharacterized protein</fullName>
    </submittedName>
</protein>
<dbReference type="Proteomes" id="UP000093561">
    <property type="component" value="Unassembled WGS sequence"/>
</dbReference>
<keyword evidence="1" id="KW-0472">Membrane</keyword>
<name>A0AAF5RX36_WUCBA</name>
<reference evidence="3" key="3">
    <citation type="submission" date="2024-02" db="UniProtKB">
        <authorList>
            <consortium name="WormBaseParasite"/>
        </authorList>
    </citation>
    <scope>IDENTIFICATION</scope>
    <source>
        <strain evidence="3">pt0022</strain>
    </source>
</reference>
<sequence>MLRQALIIIDSLAGIFQLLPIVESLRFRQLRILIQLIFILLLLFYAKTIFAIGICTQPEMACGVPVMEHEV</sequence>
<organism evidence="2 3">
    <name type="scientific">Wuchereria bancrofti</name>
    <dbReference type="NCBI Taxonomy" id="6293"/>
    <lineage>
        <taxon>Eukaryota</taxon>
        <taxon>Metazoa</taxon>
        <taxon>Ecdysozoa</taxon>
        <taxon>Nematoda</taxon>
        <taxon>Chromadorea</taxon>
        <taxon>Rhabditida</taxon>
        <taxon>Spirurina</taxon>
        <taxon>Spiruromorpha</taxon>
        <taxon>Filarioidea</taxon>
        <taxon>Onchocercidae</taxon>
        <taxon>Wuchereria</taxon>
    </lineage>
</organism>
<keyword evidence="1" id="KW-1133">Transmembrane helix</keyword>
<reference evidence="2" key="2">
    <citation type="journal article" date="2016" name="Mol. Ecol.">
        <title>Population genomics of the filarial nematode parasite Wuchereria bancrofti from mosquitoes.</title>
        <authorList>
            <person name="Small S.T."/>
            <person name="Reimer L.J."/>
            <person name="Tisch D.J."/>
            <person name="King C.L."/>
            <person name="Christensen B.M."/>
            <person name="Siba P.M."/>
            <person name="Kazura J.W."/>
            <person name="Serre D."/>
            <person name="Zimmerman P.A."/>
        </authorList>
    </citation>
    <scope>NUCLEOTIDE SEQUENCE</scope>
    <source>
        <strain evidence="2">pt0022</strain>
    </source>
</reference>